<sequence>MRSAAAWGRILTAALLASAVPLHGAAAQEAGETSPAAILSVELNGLQPTETGCRFTFVVSNGLGGELASAAFELVLFDKAGMVSRMTIVDFKDLPQGKTKVRQFDFSGVDCANLGRVLVNDATDCTGTGIDARACIRDLKTETRADVAFGT</sequence>
<dbReference type="EMBL" id="VSZS01000062">
    <property type="protein sequence ID" value="TYR32472.1"/>
    <property type="molecule type" value="Genomic_DNA"/>
</dbReference>
<name>A0A5D4GWS8_9HYPH</name>
<comment type="caution">
    <text evidence="2">The sequence shown here is derived from an EMBL/GenBank/DDBJ whole genome shotgun (WGS) entry which is preliminary data.</text>
</comment>
<keyword evidence="1" id="KW-0732">Signal</keyword>
<feature type="signal peptide" evidence="1">
    <location>
        <begin position="1"/>
        <end position="19"/>
    </location>
</feature>
<keyword evidence="3" id="KW-1185">Reference proteome</keyword>
<evidence type="ECO:0000313" key="2">
    <source>
        <dbReference type="EMBL" id="TYR32472.1"/>
    </source>
</evidence>
<dbReference type="RefSeq" id="WP_148914919.1">
    <property type="nucleotide sequence ID" value="NZ_VSZS01000062.1"/>
</dbReference>
<dbReference type="OrthoDB" id="7707524at2"/>
<dbReference type="AlphaFoldDB" id="A0A5D4GWS8"/>
<dbReference type="Proteomes" id="UP000323258">
    <property type="component" value="Unassembled WGS sequence"/>
</dbReference>
<evidence type="ECO:0000313" key="3">
    <source>
        <dbReference type="Proteomes" id="UP000323258"/>
    </source>
</evidence>
<reference evidence="2 3" key="2">
    <citation type="submission" date="2019-09" db="EMBL/GenBank/DDBJ databases">
        <title>Mesorhizobium sp. MaA-C15 isolated from Microcystis aeruginosa.</title>
        <authorList>
            <person name="Jeong S.E."/>
            <person name="Jin H.M."/>
            <person name="Jeon C.O."/>
        </authorList>
    </citation>
    <scope>NUCLEOTIDE SEQUENCE [LARGE SCALE GENOMIC DNA]</scope>
    <source>
        <strain evidence="2 3">MaA-C15</strain>
    </source>
</reference>
<gene>
    <name evidence="2" type="ORF">FY036_11755</name>
</gene>
<evidence type="ECO:0000256" key="1">
    <source>
        <dbReference type="SAM" id="SignalP"/>
    </source>
</evidence>
<proteinExistence type="predicted"/>
<protein>
    <recommendedName>
        <fullName evidence="4">Tat pathway signal sequence domain protein</fullName>
    </recommendedName>
</protein>
<reference evidence="2 3" key="1">
    <citation type="submission" date="2019-08" db="EMBL/GenBank/DDBJ databases">
        <authorList>
            <person name="Seo Y.L."/>
        </authorList>
    </citation>
    <scope>NUCLEOTIDE SEQUENCE [LARGE SCALE GENOMIC DNA]</scope>
    <source>
        <strain evidence="2 3">MaA-C15</strain>
    </source>
</reference>
<accession>A0A5D4GWS8</accession>
<organism evidence="2 3">
    <name type="scientific">Neoaquamicrobium microcysteis</name>
    <dbReference type="NCBI Taxonomy" id="2682781"/>
    <lineage>
        <taxon>Bacteria</taxon>
        <taxon>Pseudomonadati</taxon>
        <taxon>Pseudomonadota</taxon>
        <taxon>Alphaproteobacteria</taxon>
        <taxon>Hyphomicrobiales</taxon>
        <taxon>Phyllobacteriaceae</taxon>
        <taxon>Neoaquamicrobium</taxon>
    </lineage>
</organism>
<feature type="chain" id="PRO_5023050689" description="Tat pathway signal sequence domain protein" evidence="1">
    <location>
        <begin position="20"/>
        <end position="151"/>
    </location>
</feature>
<evidence type="ECO:0008006" key="4">
    <source>
        <dbReference type="Google" id="ProtNLM"/>
    </source>
</evidence>